<dbReference type="GO" id="GO:0019569">
    <property type="term" value="P:L-arabinose catabolic process to D-xylulose 5-phosphate"/>
    <property type="evidence" value="ECO:0007669"/>
    <property type="project" value="InterPro"/>
</dbReference>
<keyword evidence="1" id="KW-0808">Transferase</keyword>
<keyword evidence="6" id="KW-0119">Carbohydrate metabolism</keyword>
<dbReference type="GO" id="GO:0008741">
    <property type="term" value="F:ribulokinase activity"/>
    <property type="evidence" value="ECO:0007669"/>
    <property type="project" value="InterPro"/>
</dbReference>
<dbReference type="Pfam" id="PF02782">
    <property type="entry name" value="FGGY_C"/>
    <property type="match status" value="1"/>
</dbReference>
<dbReference type="EMBL" id="UINC01016912">
    <property type="protein sequence ID" value="SVA70048.1"/>
    <property type="molecule type" value="Genomic_DNA"/>
</dbReference>
<dbReference type="GO" id="GO:0019150">
    <property type="term" value="F:D-ribulokinase activity"/>
    <property type="evidence" value="ECO:0007669"/>
    <property type="project" value="TreeGrafter"/>
</dbReference>
<evidence type="ECO:0000259" key="7">
    <source>
        <dbReference type="Pfam" id="PF00370"/>
    </source>
</evidence>
<name>A0A381XZ65_9ZZZZ</name>
<dbReference type="InterPro" id="IPR018485">
    <property type="entry name" value="FGGY_C"/>
</dbReference>
<accession>A0A381XZ65</accession>
<dbReference type="CDD" id="cd07781">
    <property type="entry name" value="ASKHA_NBD_FGGY_L-RBK"/>
    <property type="match status" value="1"/>
</dbReference>
<feature type="non-terminal residue" evidence="9">
    <location>
        <position position="402"/>
    </location>
</feature>
<evidence type="ECO:0000256" key="1">
    <source>
        <dbReference type="ARBA" id="ARBA00022679"/>
    </source>
</evidence>
<dbReference type="Gene3D" id="3.30.420.40">
    <property type="match status" value="2"/>
</dbReference>
<evidence type="ECO:0000256" key="3">
    <source>
        <dbReference type="ARBA" id="ARBA00022777"/>
    </source>
</evidence>
<dbReference type="SUPFAM" id="SSF53067">
    <property type="entry name" value="Actin-like ATPase domain"/>
    <property type="match status" value="2"/>
</dbReference>
<dbReference type="GO" id="GO:0005737">
    <property type="term" value="C:cytoplasm"/>
    <property type="evidence" value="ECO:0007669"/>
    <property type="project" value="TreeGrafter"/>
</dbReference>
<evidence type="ECO:0000256" key="2">
    <source>
        <dbReference type="ARBA" id="ARBA00022741"/>
    </source>
</evidence>
<organism evidence="9">
    <name type="scientific">marine metagenome</name>
    <dbReference type="NCBI Taxonomy" id="408172"/>
    <lineage>
        <taxon>unclassified sequences</taxon>
        <taxon>metagenomes</taxon>
        <taxon>ecological metagenomes</taxon>
    </lineage>
</organism>
<gene>
    <name evidence="9" type="ORF">METZ01_LOCUS122902</name>
</gene>
<evidence type="ECO:0000259" key="8">
    <source>
        <dbReference type="Pfam" id="PF02782"/>
    </source>
</evidence>
<evidence type="ECO:0000256" key="4">
    <source>
        <dbReference type="ARBA" id="ARBA00022840"/>
    </source>
</evidence>
<proteinExistence type="predicted"/>
<dbReference type="PROSITE" id="PS00445">
    <property type="entry name" value="FGGY_KINASES_2"/>
    <property type="match status" value="1"/>
</dbReference>
<dbReference type="InterPro" id="IPR005929">
    <property type="entry name" value="Ribulokinase"/>
</dbReference>
<protein>
    <recommendedName>
        <fullName evidence="10">Carbohydrate kinase FGGY N-terminal domain-containing protein</fullName>
    </recommendedName>
</protein>
<feature type="domain" description="Carbohydrate kinase FGGY C-terminal" evidence="8">
    <location>
        <begin position="261"/>
        <end position="400"/>
    </location>
</feature>
<reference evidence="9" key="1">
    <citation type="submission" date="2018-05" db="EMBL/GenBank/DDBJ databases">
        <authorList>
            <person name="Lanie J.A."/>
            <person name="Ng W.-L."/>
            <person name="Kazmierczak K.M."/>
            <person name="Andrzejewski T.M."/>
            <person name="Davidsen T.M."/>
            <person name="Wayne K.J."/>
            <person name="Tettelin H."/>
            <person name="Glass J.I."/>
            <person name="Rusch D."/>
            <person name="Podicherti R."/>
            <person name="Tsui H.-C.T."/>
            <person name="Winkler M.E."/>
        </authorList>
    </citation>
    <scope>NUCLEOTIDE SEQUENCE</scope>
</reference>
<dbReference type="AlphaFoldDB" id="A0A381XZ65"/>
<dbReference type="InterPro" id="IPR043129">
    <property type="entry name" value="ATPase_NBD"/>
</dbReference>
<dbReference type="GO" id="GO:0005524">
    <property type="term" value="F:ATP binding"/>
    <property type="evidence" value="ECO:0007669"/>
    <property type="project" value="UniProtKB-KW"/>
</dbReference>
<feature type="non-terminal residue" evidence="9">
    <location>
        <position position="1"/>
    </location>
</feature>
<evidence type="ECO:0000313" key="9">
    <source>
        <dbReference type="EMBL" id="SVA70048.1"/>
    </source>
</evidence>
<keyword evidence="5" id="KW-0054">Arabinose catabolism</keyword>
<keyword evidence="2" id="KW-0547">Nucleotide-binding</keyword>
<evidence type="ECO:0008006" key="10">
    <source>
        <dbReference type="Google" id="ProtNLM"/>
    </source>
</evidence>
<keyword evidence="3" id="KW-0418">Kinase</keyword>
<dbReference type="Pfam" id="PF00370">
    <property type="entry name" value="FGGY_N"/>
    <property type="match status" value="1"/>
</dbReference>
<dbReference type="PANTHER" id="PTHR43435:SF4">
    <property type="entry name" value="FGGY CARBOHYDRATE KINASE DOMAIN-CONTAINING PROTEIN"/>
    <property type="match status" value="1"/>
</dbReference>
<evidence type="ECO:0000256" key="5">
    <source>
        <dbReference type="ARBA" id="ARBA00022935"/>
    </source>
</evidence>
<feature type="domain" description="Carbohydrate kinase FGGY N-terminal" evidence="7">
    <location>
        <begin position="1"/>
        <end position="251"/>
    </location>
</feature>
<sequence length="402" mass="43356">VDGGTESIRAGVFDTTGNPLAYASTNYNTNFPSPGWAEQDPRDWWKALAVSVRKAVQESGIAAEQVSALAVDTTCCSVVALNDSGDPLRPALIWMDVRSANQAEQVADCEDPALRVNSNGKGPVSAEWMIPKALWLKQNEPEIFERAATICEYQDYLNFHLTGRLVCSINNVSTRWHFDFSEGKTSSKRSIPGSLLEKLELADLAEKWPVEVIRLGEVIGGLTKEAAEHLALPVGLQVVQGGADAQIGMIGLGVVEPGSLALITGSSHLQLGLSEKPFHGEGIWGTYADALLPGLHTVEGGQTSTGSVINWLKNLFGESDYSSLNRDAQNLPPGSEGLIVQDHFQGNRTPHTDPRSRGAVHGLSLKHGRAHLFRASIEGVAFGSELIFESMRENGFHPENVV</sequence>
<keyword evidence="4" id="KW-0067">ATP-binding</keyword>
<dbReference type="PANTHER" id="PTHR43435">
    <property type="entry name" value="RIBULOKINASE"/>
    <property type="match status" value="1"/>
</dbReference>
<dbReference type="InterPro" id="IPR018483">
    <property type="entry name" value="Carb_kinase_FGGY_CS"/>
</dbReference>
<evidence type="ECO:0000256" key="6">
    <source>
        <dbReference type="ARBA" id="ARBA00023277"/>
    </source>
</evidence>
<dbReference type="InterPro" id="IPR018484">
    <property type="entry name" value="FGGY_N"/>
</dbReference>